<dbReference type="Pfam" id="PF04752">
    <property type="entry name" value="ChaC"/>
    <property type="match status" value="1"/>
</dbReference>
<protein>
    <recommendedName>
        <fullName evidence="2">glutathione-specific gamma-glutamylcyclotransferase</fullName>
        <ecNumber evidence="2">4.3.2.7</ecNumber>
    </recommendedName>
</protein>
<dbReference type="InterPro" id="IPR006840">
    <property type="entry name" value="ChaC"/>
</dbReference>
<dbReference type="GO" id="GO:0006751">
    <property type="term" value="P:glutathione catabolic process"/>
    <property type="evidence" value="ECO:0007669"/>
    <property type="project" value="InterPro"/>
</dbReference>
<dbReference type="Gene3D" id="3.10.490.10">
    <property type="entry name" value="Gamma-glutamyl cyclotransferase-like"/>
    <property type="match status" value="1"/>
</dbReference>
<dbReference type="EC" id="4.3.2.7" evidence="2"/>
<dbReference type="PANTHER" id="PTHR12192">
    <property type="entry name" value="CATION TRANSPORT PROTEIN CHAC-RELATED"/>
    <property type="match status" value="1"/>
</dbReference>
<dbReference type="GO" id="GO:0005737">
    <property type="term" value="C:cytoplasm"/>
    <property type="evidence" value="ECO:0007669"/>
    <property type="project" value="TreeGrafter"/>
</dbReference>
<dbReference type="AlphaFoldDB" id="D3PIM9"/>
<name>D3PIM9_LEPSM</name>
<dbReference type="OrthoDB" id="1933483at2759"/>
<dbReference type="PANTHER" id="PTHR12192:SF26">
    <property type="entry name" value="GLUTATHIONE-SPECIFIC GAMMA-GLUTAMYLCYCLOTRANSFERASE 1"/>
    <property type="match status" value="1"/>
</dbReference>
<accession>D3PIM9</accession>
<evidence type="ECO:0000256" key="2">
    <source>
        <dbReference type="ARBA" id="ARBA00012344"/>
    </source>
</evidence>
<sequence length="235" mass="26700">MSTSSLWVFGYGSLCWNPGFDYKCTSIGYIHGYSRRFWQGNTTHRGIPGQPGRVATLVEEKDSRSYGVAYELIGDEALKYLEMREVTLGGYATRFTTFYPSHSNEPFPVLLYIATPINQLWLGPASESEIAEQVIHSTGNTGHNVEYVIRIADWFRVVFPNVIDFHLFALEKHIRLQLDKRKIKLETLMGSKKYDYEKGIIPLASDEVHVEELPAERTMTFASSMQFGGLRCVGL</sequence>
<evidence type="ECO:0000256" key="4">
    <source>
        <dbReference type="ARBA" id="ARBA00048073"/>
    </source>
</evidence>
<keyword evidence="3" id="KW-0456">Lyase</keyword>
<organism evidence="5">
    <name type="scientific">Lepeophtheirus salmonis</name>
    <name type="common">Salmon louse</name>
    <name type="synonym">Caligus salmonis</name>
    <dbReference type="NCBI Taxonomy" id="72036"/>
    <lineage>
        <taxon>Eukaryota</taxon>
        <taxon>Metazoa</taxon>
        <taxon>Ecdysozoa</taxon>
        <taxon>Arthropoda</taxon>
        <taxon>Crustacea</taxon>
        <taxon>Multicrustacea</taxon>
        <taxon>Hexanauplia</taxon>
        <taxon>Copepoda</taxon>
        <taxon>Siphonostomatoida</taxon>
        <taxon>Caligidae</taxon>
        <taxon>Lepeophtheirus</taxon>
    </lineage>
</organism>
<dbReference type="EMBL" id="BT121485">
    <property type="protein sequence ID" value="ADD38415.1"/>
    <property type="molecule type" value="mRNA"/>
</dbReference>
<dbReference type="InterPro" id="IPR013024">
    <property type="entry name" value="GGCT-like"/>
</dbReference>
<reference evidence="5" key="1">
    <citation type="submission" date="2010-03" db="EMBL/GenBank/DDBJ databases">
        <title>Atlantic Lepeophtheirus salmonis ESTs and full-length cDNAs.</title>
        <authorList>
            <person name="Yasuike M."/>
            <person name="von Schalburg K."/>
            <person name="Cooper G."/>
            <person name="Leong J."/>
            <person name="Nilsen F."/>
            <person name="Jones S.R.M."/>
            <person name="Koop B.F."/>
        </authorList>
    </citation>
    <scope>NUCLEOTIDE SEQUENCE</scope>
    <source>
        <strain evidence="5">Atlantic form</strain>
        <tissue evidence="5">Mixed tissue</tissue>
    </source>
</reference>
<dbReference type="GO" id="GO:0061928">
    <property type="term" value="F:glutathione specific gamma-glutamylcyclotransferase activity"/>
    <property type="evidence" value="ECO:0007669"/>
    <property type="project" value="UniProtKB-EC"/>
</dbReference>
<dbReference type="InterPro" id="IPR036568">
    <property type="entry name" value="GGCT-like_sf"/>
</dbReference>
<gene>
    <name evidence="5" type="primary">CHAC1</name>
</gene>
<dbReference type="SUPFAM" id="SSF110857">
    <property type="entry name" value="Gamma-glutamyl cyclotransferase-like"/>
    <property type="match status" value="1"/>
</dbReference>
<comment type="similarity">
    <text evidence="1">Belongs to the gamma-glutamylcyclotransferase family. ChaC subfamily.</text>
</comment>
<evidence type="ECO:0000256" key="3">
    <source>
        <dbReference type="ARBA" id="ARBA00023239"/>
    </source>
</evidence>
<evidence type="ECO:0000256" key="1">
    <source>
        <dbReference type="ARBA" id="ARBA00009662"/>
    </source>
</evidence>
<proteinExistence type="evidence at transcript level"/>
<dbReference type="CDD" id="cd06661">
    <property type="entry name" value="GGCT_like"/>
    <property type="match status" value="1"/>
</dbReference>
<evidence type="ECO:0000313" key="5">
    <source>
        <dbReference type="EMBL" id="ADD38415.1"/>
    </source>
</evidence>
<comment type="catalytic activity">
    <reaction evidence="4">
        <text>glutathione = L-cysteinylglycine + 5-oxo-L-proline</text>
        <dbReference type="Rhea" id="RHEA:47724"/>
        <dbReference type="ChEBI" id="CHEBI:57925"/>
        <dbReference type="ChEBI" id="CHEBI:58402"/>
        <dbReference type="ChEBI" id="CHEBI:61694"/>
        <dbReference type="EC" id="4.3.2.7"/>
    </reaction>
</comment>